<dbReference type="EMBL" id="KZ825869">
    <property type="protein sequence ID" value="PYH94563.1"/>
    <property type="molecule type" value="Genomic_DNA"/>
</dbReference>
<evidence type="ECO:0000256" key="6">
    <source>
        <dbReference type="ARBA" id="ARBA00023002"/>
    </source>
</evidence>
<dbReference type="InterPro" id="IPR014105">
    <property type="entry name" value="Carotenoid/retinoid_OxRdtase"/>
</dbReference>
<dbReference type="AlphaFoldDB" id="A0A319DTE1"/>
<keyword evidence="5 8" id="KW-0125">Carotenoid biosynthesis</keyword>
<dbReference type="GO" id="GO:0016166">
    <property type="term" value="F:phytoene dehydrogenase activity"/>
    <property type="evidence" value="ECO:0007669"/>
    <property type="project" value="UniProtKB-ARBA"/>
</dbReference>
<proteinExistence type="inferred from homology"/>
<protein>
    <recommendedName>
        <fullName evidence="4">Phytoene desaturase</fullName>
    </recommendedName>
    <alternativeName>
        <fullName evidence="7">Phytoene desaturase (3,4-didehydrolycopene-forming)</fullName>
    </alternativeName>
</protein>
<dbReference type="PANTHER" id="PTHR43734">
    <property type="entry name" value="PHYTOENE DESATURASE"/>
    <property type="match status" value="1"/>
</dbReference>
<dbReference type="NCBIfam" id="TIGR02734">
    <property type="entry name" value="crtI_fam"/>
    <property type="match status" value="1"/>
</dbReference>
<organism evidence="10 11">
    <name type="scientific">Aspergillus ellipticus CBS 707.79</name>
    <dbReference type="NCBI Taxonomy" id="1448320"/>
    <lineage>
        <taxon>Eukaryota</taxon>
        <taxon>Fungi</taxon>
        <taxon>Dikarya</taxon>
        <taxon>Ascomycota</taxon>
        <taxon>Pezizomycotina</taxon>
        <taxon>Eurotiomycetes</taxon>
        <taxon>Eurotiomycetidae</taxon>
        <taxon>Eurotiales</taxon>
        <taxon>Aspergillaceae</taxon>
        <taxon>Aspergillus</taxon>
        <taxon>Aspergillus subgen. Circumdati</taxon>
    </lineage>
</organism>
<evidence type="ECO:0000259" key="9">
    <source>
        <dbReference type="Pfam" id="PF01593"/>
    </source>
</evidence>
<evidence type="ECO:0000256" key="8">
    <source>
        <dbReference type="RuleBase" id="RU362075"/>
    </source>
</evidence>
<keyword evidence="11" id="KW-1185">Reference proteome</keyword>
<name>A0A319DTE1_9EURO</name>
<dbReference type="Proteomes" id="UP000247810">
    <property type="component" value="Unassembled WGS sequence"/>
</dbReference>
<keyword evidence="6 8" id="KW-0560">Oxidoreductase</keyword>
<gene>
    <name evidence="10" type="ORF">BO71DRAFT_419283</name>
</gene>
<evidence type="ECO:0000256" key="7">
    <source>
        <dbReference type="ARBA" id="ARBA00034551"/>
    </source>
</evidence>
<dbReference type="InterPro" id="IPR002937">
    <property type="entry name" value="Amino_oxidase"/>
</dbReference>
<evidence type="ECO:0000256" key="3">
    <source>
        <dbReference type="ARBA" id="ARBA00006046"/>
    </source>
</evidence>
<evidence type="ECO:0000256" key="1">
    <source>
        <dbReference type="ARBA" id="ARBA00001911"/>
    </source>
</evidence>
<comment type="similarity">
    <text evidence="3 8">Belongs to the carotenoid/retinoid oxidoreductase family.</text>
</comment>
<evidence type="ECO:0000256" key="5">
    <source>
        <dbReference type="ARBA" id="ARBA00022746"/>
    </source>
</evidence>
<evidence type="ECO:0000256" key="4">
    <source>
        <dbReference type="ARBA" id="ARBA00013293"/>
    </source>
</evidence>
<dbReference type="VEuPathDB" id="FungiDB:BO71DRAFT_419283"/>
<sequence length="509" mass="57098">MSSTTALVVGAGAGGVAVAARLAKNGFQVTVVEKNRDIGGRCSMVNDNGYRFDQGPSLLLMPEYFREIFEDLDTTMETEGVELRKCDPNYRIWFSDRDTLDVTTDLVKMKSQIERYEGKSGFDGFLRFLVEAGRHYNLSSEHVLRKNFPSLSSMLRPDLVLVLWKLHPFESIYSRVSRYYRSEKLRQAFTFASMYLGMNPFEAPGTYSLLQYTEFADGIWYPVGGFKTVIDALSRVGTRLGVKYRLNSPVSSIALSTDSKSVTGIYLESGELLESDLVIVNADLTYAYNNLLPRTAYAESLEQRHTSCSCISFFWSFNTTIPALQSHNVFLADEYRASFDAIFKHNTIPVHPSFYVHVPTRLDPSVAPRGMDAMVILVPVGHLGRRPLPGKENVKETNTHWDEIVSNTRRLVLNTIESRTGASLRDRLIAEKIETPLTWREKYNLDRGSILGLSHSFFNVLSFRPKICHPVIEGLLFVGASTHPGTGVPVCLAGSKIITVQYVVTTFGN</sequence>
<accession>A0A319DTE1</accession>
<comment type="cofactor">
    <cofactor evidence="1">
        <name>NAD(+)</name>
        <dbReference type="ChEBI" id="CHEBI:57540"/>
    </cofactor>
</comment>
<dbReference type="OrthoDB" id="7777654at2759"/>
<dbReference type="SUPFAM" id="SSF51905">
    <property type="entry name" value="FAD/NAD(P)-binding domain"/>
    <property type="match status" value="1"/>
</dbReference>
<dbReference type="Pfam" id="PF01593">
    <property type="entry name" value="Amino_oxidase"/>
    <property type="match status" value="1"/>
</dbReference>
<reference evidence="10 11" key="1">
    <citation type="submission" date="2018-02" db="EMBL/GenBank/DDBJ databases">
        <title>The genomes of Aspergillus section Nigri reveals drivers in fungal speciation.</title>
        <authorList>
            <consortium name="DOE Joint Genome Institute"/>
            <person name="Vesth T.C."/>
            <person name="Nybo J."/>
            <person name="Theobald S."/>
            <person name="Brandl J."/>
            <person name="Frisvad J.C."/>
            <person name="Nielsen K.F."/>
            <person name="Lyhne E.K."/>
            <person name="Kogle M.E."/>
            <person name="Kuo A."/>
            <person name="Riley R."/>
            <person name="Clum A."/>
            <person name="Nolan M."/>
            <person name="Lipzen A."/>
            <person name="Salamov A."/>
            <person name="Henrissat B."/>
            <person name="Wiebenga A."/>
            <person name="De vries R.P."/>
            <person name="Grigoriev I.V."/>
            <person name="Mortensen U.H."/>
            <person name="Andersen M.R."/>
            <person name="Baker S.E."/>
        </authorList>
    </citation>
    <scope>NUCLEOTIDE SEQUENCE [LARGE SCALE GENOMIC DNA]</scope>
    <source>
        <strain evidence="10 11">CBS 707.79</strain>
    </source>
</reference>
<dbReference type="InterPro" id="IPR036188">
    <property type="entry name" value="FAD/NAD-bd_sf"/>
</dbReference>
<feature type="domain" description="Amine oxidase" evidence="9">
    <location>
        <begin position="14"/>
        <end position="313"/>
    </location>
</feature>
<dbReference type="STRING" id="1448320.A0A319DTE1"/>
<dbReference type="PANTHER" id="PTHR43734:SF1">
    <property type="entry name" value="PHYTOENE DESATURASE"/>
    <property type="match status" value="1"/>
</dbReference>
<dbReference type="FunFam" id="3.50.50.60:FF:000171">
    <property type="entry name" value="zeta-carotene-forming phytoene desaturase"/>
    <property type="match status" value="1"/>
</dbReference>
<evidence type="ECO:0000313" key="10">
    <source>
        <dbReference type="EMBL" id="PYH94563.1"/>
    </source>
</evidence>
<dbReference type="GO" id="GO:0016117">
    <property type="term" value="P:carotenoid biosynthetic process"/>
    <property type="evidence" value="ECO:0007669"/>
    <property type="project" value="UniProtKB-KW"/>
</dbReference>
<evidence type="ECO:0000313" key="11">
    <source>
        <dbReference type="Proteomes" id="UP000247810"/>
    </source>
</evidence>
<evidence type="ECO:0000256" key="2">
    <source>
        <dbReference type="ARBA" id="ARBA00004829"/>
    </source>
</evidence>
<dbReference type="Gene3D" id="3.50.50.60">
    <property type="entry name" value="FAD/NAD(P)-binding domain"/>
    <property type="match status" value="2"/>
</dbReference>
<comment type="pathway">
    <text evidence="2 8">Carotenoid biosynthesis.</text>
</comment>